<protein>
    <submittedName>
        <fullName evidence="1">Uncharacterized protein</fullName>
    </submittedName>
</protein>
<name>A0ACC0RFE1_9HYPO</name>
<organism evidence="1 2">
    <name type="scientific">Fusarium keratoplasticum</name>
    <dbReference type="NCBI Taxonomy" id="1328300"/>
    <lineage>
        <taxon>Eukaryota</taxon>
        <taxon>Fungi</taxon>
        <taxon>Dikarya</taxon>
        <taxon>Ascomycota</taxon>
        <taxon>Pezizomycotina</taxon>
        <taxon>Sordariomycetes</taxon>
        <taxon>Hypocreomycetidae</taxon>
        <taxon>Hypocreales</taxon>
        <taxon>Nectriaceae</taxon>
        <taxon>Fusarium</taxon>
        <taxon>Fusarium solani species complex</taxon>
    </lineage>
</organism>
<evidence type="ECO:0000313" key="2">
    <source>
        <dbReference type="Proteomes" id="UP001065298"/>
    </source>
</evidence>
<sequence>MSDPQESKATGVGCEGGSASCQTPTNDQGPGNHEAPVEKLPVRAEQPEDAYIVRMPSEIILSIAEHMDRQSLRSLALTSSRLHHTVRDEFYRSSNYENFRLALEAGDIAMIERCHERNAAPVDAAWVRERARRYEDPPGCFDYRPIDYLMLAFEENKMTPSQCYAILSWLVEEGSDLATACIPFRYWIDGNMGKEFQFARTMRHMPHSFLRAFAVETDRTKLAGAAISICCLSDRGFNFPREALNGYYGCIRWSKASLWEFTPPPYRDNSSMIRMMRSACPPMVLEAFLKQLQRQGATLTSPLERCPESFRCSQPCIQIQESPDIRMQVVSHDTLGTQFWILVRGLYSDLLEPLIWKPVYNGEIGDIFAERLKLLDKYQGIDEIEKRHILSILAVLRKIEDNSQIRRDAEACWREISSVLTDFHDHSEILKVNEYGAPADRVHRFSFRKCLSPEGLWNLHLYRDALW</sequence>
<dbReference type="EMBL" id="CM046503">
    <property type="protein sequence ID" value="KAI8683549.1"/>
    <property type="molecule type" value="Genomic_DNA"/>
</dbReference>
<dbReference type="Proteomes" id="UP001065298">
    <property type="component" value="Chromosome 1"/>
</dbReference>
<comment type="caution">
    <text evidence="1">The sequence shown here is derived from an EMBL/GenBank/DDBJ whole genome shotgun (WGS) entry which is preliminary data.</text>
</comment>
<proteinExistence type="predicted"/>
<evidence type="ECO:0000313" key="1">
    <source>
        <dbReference type="EMBL" id="KAI8683549.1"/>
    </source>
</evidence>
<reference evidence="1" key="1">
    <citation type="submission" date="2022-06" db="EMBL/GenBank/DDBJ databases">
        <title>Fusarium solani species complex genomes reveal bases of compartmentalisation and animal pathogenesis.</title>
        <authorList>
            <person name="Tsai I.J."/>
        </authorList>
    </citation>
    <scope>NUCLEOTIDE SEQUENCE</scope>
    <source>
        <strain evidence="1">Fu6.1</strain>
    </source>
</reference>
<gene>
    <name evidence="1" type="ORF">NCS57_00019400</name>
</gene>
<accession>A0ACC0RFE1</accession>
<keyword evidence="2" id="KW-1185">Reference proteome</keyword>